<evidence type="ECO:0000313" key="9">
    <source>
        <dbReference type="Proteomes" id="UP000195814"/>
    </source>
</evidence>
<dbReference type="GO" id="GO:0036088">
    <property type="term" value="P:D-serine catabolic process"/>
    <property type="evidence" value="ECO:0007669"/>
    <property type="project" value="TreeGrafter"/>
</dbReference>
<dbReference type="HAMAP" id="MF_01030">
    <property type="entry name" value="D_Ser_dehydrat"/>
    <property type="match status" value="1"/>
</dbReference>
<dbReference type="SUPFAM" id="SSF53686">
    <property type="entry name" value="Tryptophan synthase beta subunit-like PLP-dependent enzymes"/>
    <property type="match status" value="1"/>
</dbReference>
<keyword evidence="2 4" id="KW-0663">Pyridoxal phosphate</keyword>
<evidence type="ECO:0000259" key="5">
    <source>
        <dbReference type="Pfam" id="PF00291"/>
    </source>
</evidence>
<sequence length="444" mass="47780">MVVEKTLYGKTLADWQQSLPLLTPLMAGEPVVWANPALAPFREALADIPLTASDVEAASARLKRFAPLLAQLFPEVAAAQGIIESELVRVPEFAAALTQRYSLADIPQLWLKKDSHLPISGSVKARGGIYEVLFNAEQLAIRHGLLSVTDDYRRLADETCRQLFSQHKIAVGSTGNLGLSIGIAAARLGFATTVHMSADARQWKKDKLRSHGVTVIEYAGDYGLAVEEGRRQAEADPRCHFIDDENSSTLFLGYAVAGERLKAQLDALQITIDAQHPLCVYLPCGVGGGPGGIAFGLKLAFGDHVHCFFAEPTQSPCMLLGMASGLHEAISVTDFGISNHTAADGLAVGRPSGFVGRSMQRMISGCYTVPDEELFSLLRLLDSTEHLQLEPSALAGAPGVARITNANFPDIQFEHAMHLVWATGGGMVPAEEMQHYLATAEQAQ</sequence>
<dbReference type="OrthoDB" id="9780546at2"/>
<dbReference type="Proteomes" id="UP000195814">
    <property type="component" value="Chromosome"/>
</dbReference>
<dbReference type="Proteomes" id="UP000195729">
    <property type="component" value="Chromosome"/>
</dbReference>
<dbReference type="InterPro" id="IPR050147">
    <property type="entry name" value="Ser/Thr_Dehydratase"/>
</dbReference>
<dbReference type="Gene3D" id="3.40.50.1100">
    <property type="match status" value="2"/>
</dbReference>
<dbReference type="Pfam" id="PF00291">
    <property type="entry name" value="PALP"/>
    <property type="match status" value="1"/>
</dbReference>
<evidence type="ECO:0000313" key="7">
    <source>
        <dbReference type="EMBL" id="ARU99614.1"/>
    </source>
</evidence>
<dbReference type="KEGG" id="tci:A7K98_18655"/>
<feature type="domain" description="Tryptophan synthase beta chain-like PALP" evidence="5">
    <location>
        <begin position="82"/>
        <end position="400"/>
    </location>
</feature>
<dbReference type="PANTHER" id="PTHR48078:SF9">
    <property type="entry name" value="D-SERINE DEHYDRATASE"/>
    <property type="match status" value="1"/>
</dbReference>
<organism evidence="6 9">
    <name type="scientific">Tatumella citrea</name>
    <name type="common">Pantoea citrea</name>
    <dbReference type="NCBI Taxonomy" id="53336"/>
    <lineage>
        <taxon>Bacteria</taxon>
        <taxon>Pseudomonadati</taxon>
        <taxon>Pseudomonadota</taxon>
        <taxon>Gammaproteobacteria</taxon>
        <taxon>Enterobacterales</taxon>
        <taxon>Erwiniaceae</taxon>
        <taxon>Tatumella</taxon>
    </lineage>
</organism>
<feature type="modified residue" description="N6-(pyridoxal phosphate)lysine" evidence="4">
    <location>
        <position position="124"/>
    </location>
</feature>
<dbReference type="NCBIfam" id="NF002823">
    <property type="entry name" value="PRK02991.1"/>
    <property type="match status" value="1"/>
</dbReference>
<dbReference type="GO" id="GO:0030170">
    <property type="term" value="F:pyridoxal phosphate binding"/>
    <property type="evidence" value="ECO:0007669"/>
    <property type="project" value="InterPro"/>
</dbReference>
<keyword evidence="3 4" id="KW-0456">Lyase</keyword>
<dbReference type="EMBL" id="CP015581">
    <property type="protein sequence ID" value="ARU99614.1"/>
    <property type="molecule type" value="Genomic_DNA"/>
</dbReference>
<dbReference type="GO" id="GO:0008721">
    <property type="term" value="F:D-serine ammonia-lyase activity"/>
    <property type="evidence" value="ECO:0007669"/>
    <property type="project" value="UniProtKB-EC"/>
</dbReference>
<evidence type="ECO:0000313" key="6">
    <source>
        <dbReference type="EMBL" id="ARU95573.1"/>
    </source>
</evidence>
<dbReference type="InterPro" id="IPR001926">
    <property type="entry name" value="TrpB-like_PALP"/>
</dbReference>
<dbReference type="InterPro" id="IPR011780">
    <property type="entry name" value="D_Ser_am_lyase"/>
</dbReference>
<dbReference type="EMBL" id="CP015579">
    <property type="protein sequence ID" value="ARU95573.1"/>
    <property type="molecule type" value="Genomic_DNA"/>
</dbReference>
<evidence type="ECO:0000256" key="1">
    <source>
        <dbReference type="ARBA" id="ARBA00001933"/>
    </source>
</evidence>
<dbReference type="GO" id="GO:0009097">
    <property type="term" value="P:isoleucine biosynthetic process"/>
    <property type="evidence" value="ECO:0007669"/>
    <property type="project" value="TreeGrafter"/>
</dbReference>
<gene>
    <name evidence="4" type="primary">dsdA</name>
    <name evidence="6" type="ORF">A7K98_18655</name>
    <name evidence="7" type="ORF">A7K99_18640</name>
</gene>
<dbReference type="AlphaFoldDB" id="A0A1Y0LNQ1"/>
<keyword evidence="8" id="KW-1185">Reference proteome</keyword>
<name>A0A1Y0LNQ1_TATCI</name>
<dbReference type="InterPro" id="IPR036052">
    <property type="entry name" value="TrpB-like_PALP_sf"/>
</dbReference>
<dbReference type="RefSeq" id="WP_087489923.1">
    <property type="nucleotide sequence ID" value="NZ_CP015579.1"/>
</dbReference>
<comment type="subunit">
    <text evidence="4">Monomer.</text>
</comment>
<reference evidence="8 9" key="1">
    <citation type="submission" date="2016-05" db="EMBL/GenBank/DDBJ databases">
        <title>Complete genome sequence of two 2,5-diketo-D-glunonic acid producing strain Tatumella citrea.</title>
        <authorList>
            <person name="Duan C."/>
            <person name="Yang J."/>
            <person name="Yang S."/>
        </authorList>
    </citation>
    <scope>NUCLEOTIDE SEQUENCE [LARGE SCALE GENOMIC DNA]</scope>
    <source>
        <strain evidence="7 8">ATCC 39140</strain>
        <strain evidence="6 9">DSM 13699</strain>
    </source>
</reference>
<evidence type="ECO:0000256" key="4">
    <source>
        <dbReference type="HAMAP-Rule" id="MF_01030"/>
    </source>
</evidence>
<comment type="similarity">
    <text evidence="4">Belongs to the serine/threonine dehydratase family. DsdA subfamily.</text>
</comment>
<accession>A0A1Y0LNQ1</accession>
<dbReference type="NCBIfam" id="TIGR02035">
    <property type="entry name" value="D_Ser_am_lyase"/>
    <property type="match status" value="1"/>
</dbReference>
<evidence type="ECO:0000256" key="3">
    <source>
        <dbReference type="ARBA" id="ARBA00023239"/>
    </source>
</evidence>
<comment type="catalytic activity">
    <reaction evidence="4">
        <text>D-serine = pyruvate + NH4(+)</text>
        <dbReference type="Rhea" id="RHEA:13977"/>
        <dbReference type="ChEBI" id="CHEBI:15361"/>
        <dbReference type="ChEBI" id="CHEBI:28938"/>
        <dbReference type="ChEBI" id="CHEBI:35247"/>
        <dbReference type="EC" id="4.3.1.18"/>
    </reaction>
</comment>
<dbReference type="PANTHER" id="PTHR48078">
    <property type="entry name" value="THREONINE DEHYDRATASE, MITOCHONDRIAL-RELATED"/>
    <property type="match status" value="1"/>
</dbReference>
<dbReference type="GO" id="GO:0016836">
    <property type="term" value="F:hydro-lyase activity"/>
    <property type="evidence" value="ECO:0007669"/>
    <property type="project" value="UniProtKB-UniRule"/>
</dbReference>
<evidence type="ECO:0000256" key="2">
    <source>
        <dbReference type="ARBA" id="ARBA00022898"/>
    </source>
</evidence>
<protein>
    <recommendedName>
        <fullName evidence="4">D-serine dehydratase</fullName>
        <ecNumber evidence="4">4.3.1.18</ecNumber>
    </recommendedName>
    <alternativeName>
        <fullName evidence="4">D-serine deaminase</fullName>
        <shortName evidence="4">DSD</shortName>
    </alternativeName>
</protein>
<dbReference type="EC" id="4.3.1.18" evidence="4"/>
<proteinExistence type="inferred from homology"/>
<comment type="cofactor">
    <cofactor evidence="1 4">
        <name>pyridoxal 5'-phosphate</name>
        <dbReference type="ChEBI" id="CHEBI:597326"/>
    </cofactor>
</comment>
<evidence type="ECO:0000313" key="8">
    <source>
        <dbReference type="Proteomes" id="UP000195729"/>
    </source>
</evidence>